<evidence type="ECO:0000313" key="1">
    <source>
        <dbReference type="EMBL" id="OXM84754.1"/>
    </source>
</evidence>
<accession>A0A229UN60</accession>
<dbReference type="AlphaFoldDB" id="A0A229UN60"/>
<protein>
    <recommendedName>
        <fullName evidence="3">SHSP domain-containing protein</fullName>
    </recommendedName>
</protein>
<gene>
    <name evidence="1" type="ORF">CF651_19820</name>
</gene>
<dbReference type="Proteomes" id="UP000215509">
    <property type="component" value="Unassembled WGS sequence"/>
</dbReference>
<evidence type="ECO:0008006" key="3">
    <source>
        <dbReference type="Google" id="ProtNLM"/>
    </source>
</evidence>
<evidence type="ECO:0000313" key="2">
    <source>
        <dbReference type="Proteomes" id="UP000215509"/>
    </source>
</evidence>
<proteinExistence type="predicted"/>
<dbReference type="EMBL" id="NMQW01000027">
    <property type="protein sequence ID" value="OXM84754.1"/>
    <property type="molecule type" value="Genomic_DNA"/>
</dbReference>
<dbReference type="OrthoDB" id="2678548at2"/>
<keyword evidence="2" id="KW-1185">Reference proteome</keyword>
<name>A0A229UN60_9BACL</name>
<dbReference type="CDD" id="cd00298">
    <property type="entry name" value="ACD_sHsps_p23-like"/>
    <property type="match status" value="1"/>
</dbReference>
<organism evidence="1 2">
    <name type="scientific">Paenibacillus rigui</name>
    <dbReference type="NCBI Taxonomy" id="554312"/>
    <lineage>
        <taxon>Bacteria</taxon>
        <taxon>Bacillati</taxon>
        <taxon>Bacillota</taxon>
        <taxon>Bacilli</taxon>
        <taxon>Bacillales</taxon>
        <taxon>Paenibacillaceae</taxon>
        <taxon>Paenibacillus</taxon>
    </lineage>
</organism>
<comment type="caution">
    <text evidence="1">The sequence shown here is derived from an EMBL/GenBank/DDBJ whole genome shotgun (WGS) entry which is preliminary data.</text>
</comment>
<sequence length="152" mass="17248">MSRGGGINPFKWDQMEKLLGSKLPALPSAQQMDMLNDTSWVEDYVQQVLTKSMPVLGSSNKRSAGSAEVFDTHNYVIVKVKMSDQKCSPTVKVRVDQVRFDGMENGTKKIVPLPCHVIPHTSRSSFKDGILQVKMRKKKINKTYYEIPIRYL</sequence>
<dbReference type="RefSeq" id="WP_094016607.1">
    <property type="nucleotide sequence ID" value="NZ_NMQW01000027.1"/>
</dbReference>
<reference evidence="1 2" key="1">
    <citation type="submission" date="2017-07" db="EMBL/GenBank/DDBJ databases">
        <title>Genome sequencing and assembly of Paenibacillus rigui.</title>
        <authorList>
            <person name="Mayilraj S."/>
        </authorList>
    </citation>
    <scope>NUCLEOTIDE SEQUENCE [LARGE SCALE GENOMIC DNA]</scope>
    <source>
        <strain evidence="1 2">JCM 16352</strain>
    </source>
</reference>